<name>A0AA46AHJ3_9CLOT</name>
<dbReference type="Pfam" id="PF04060">
    <property type="entry name" value="FeS"/>
    <property type="match status" value="1"/>
</dbReference>
<dbReference type="RefSeq" id="WP_283407640.1">
    <property type="nucleotide sequence ID" value="NZ_FXUF01000001.1"/>
</dbReference>
<evidence type="ECO:0000313" key="7">
    <source>
        <dbReference type="EMBL" id="SMP39826.1"/>
    </source>
</evidence>
<reference evidence="7" key="1">
    <citation type="submission" date="2017-05" db="EMBL/GenBank/DDBJ databases">
        <authorList>
            <person name="Varghese N."/>
            <person name="Submissions S."/>
        </authorList>
    </citation>
    <scope>NUCLEOTIDE SEQUENCE</scope>
    <source>
        <strain evidence="7">Su22</strain>
    </source>
</reference>
<keyword evidence="8" id="KW-1185">Reference proteome</keyword>
<evidence type="ECO:0000313" key="8">
    <source>
        <dbReference type="Proteomes" id="UP001158066"/>
    </source>
</evidence>
<accession>A0AA46AHJ3</accession>
<evidence type="ECO:0000256" key="3">
    <source>
        <dbReference type="ARBA" id="ARBA00023004"/>
    </source>
</evidence>
<evidence type="ECO:0000256" key="4">
    <source>
        <dbReference type="ARBA" id="ARBA00023014"/>
    </source>
</evidence>
<protein>
    <submittedName>
        <fullName evidence="7">Iron only hydrogenase large subunit, C-terminal domain</fullName>
    </submittedName>
</protein>
<proteinExistence type="predicted"/>
<keyword evidence="2" id="KW-0479">Metal-binding</keyword>
<dbReference type="Pfam" id="PF13237">
    <property type="entry name" value="Fer4_10"/>
    <property type="match status" value="1"/>
</dbReference>
<dbReference type="InterPro" id="IPR017896">
    <property type="entry name" value="4Fe4S_Fe-S-bd"/>
</dbReference>
<dbReference type="EMBL" id="FXUF01000001">
    <property type="protein sequence ID" value="SMP39826.1"/>
    <property type="molecule type" value="Genomic_DNA"/>
</dbReference>
<dbReference type="InterPro" id="IPR050395">
    <property type="entry name" value="4Fe4S_Ferredoxin_RnfB"/>
</dbReference>
<dbReference type="PROSITE" id="PS51656">
    <property type="entry name" value="4FE4S"/>
    <property type="match status" value="1"/>
</dbReference>
<dbReference type="InterPro" id="IPR007202">
    <property type="entry name" value="4Fe-4S_dom"/>
</dbReference>
<dbReference type="AlphaFoldDB" id="A0AA46AHJ3"/>
<dbReference type="GO" id="GO:0051539">
    <property type="term" value="F:4 iron, 4 sulfur cluster binding"/>
    <property type="evidence" value="ECO:0007669"/>
    <property type="project" value="UniProtKB-KW"/>
</dbReference>
<dbReference type="Pfam" id="PF02906">
    <property type="entry name" value="Fe_hyd_lg_C"/>
    <property type="match status" value="2"/>
</dbReference>
<keyword evidence="3" id="KW-0408">Iron</keyword>
<dbReference type="SUPFAM" id="SSF53920">
    <property type="entry name" value="Fe-only hydrogenase"/>
    <property type="match status" value="1"/>
</dbReference>
<dbReference type="Gene3D" id="3.30.70.20">
    <property type="match status" value="1"/>
</dbReference>
<evidence type="ECO:0000256" key="2">
    <source>
        <dbReference type="ARBA" id="ARBA00022723"/>
    </source>
</evidence>
<keyword evidence="4" id="KW-0411">Iron-sulfur</keyword>
<dbReference type="InterPro" id="IPR017900">
    <property type="entry name" value="4Fe4S_Fe_S_CS"/>
</dbReference>
<dbReference type="Proteomes" id="UP001158066">
    <property type="component" value="Unassembled WGS sequence"/>
</dbReference>
<feature type="domain" description="4Fe-4S ferredoxin-type" evidence="5">
    <location>
        <begin position="36"/>
        <end position="64"/>
    </location>
</feature>
<feature type="domain" description="4Fe-4S" evidence="6">
    <location>
        <begin position="362"/>
        <end position="414"/>
    </location>
</feature>
<organism evidence="7 8">
    <name type="scientific">Anoxynatronum buryatiense</name>
    <dbReference type="NCBI Taxonomy" id="489973"/>
    <lineage>
        <taxon>Bacteria</taxon>
        <taxon>Bacillati</taxon>
        <taxon>Bacillota</taxon>
        <taxon>Clostridia</taxon>
        <taxon>Eubacteriales</taxon>
        <taxon>Clostridiaceae</taxon>
        <taxon>Anoxynatronum</taxon>
    </lineage>
</organism>
<comment type="caution">
    <text evidence="7">The sequence shown here is derived from an EMBL/GenBank/DDBJ whole genome shotgun (WGS) entry which is preliminary data.</text>
</comment>
<gene>
    <name evidence="7" type="ORF">SAMN06296020_101284</name>
</gene>
<keyword evidence="1" id="KW-0004">4Fe-4S</keyword>
<sequence length="414" mass="45998">MASRYHPISLHLDKCIGCTNCIKRCPTQAIRVKNEKAKIIKDKCIECGMCITVCPYYAFQGVVRGFKGVSSFPYKIGLVDPIIFSQFNTDIMPEQILGAIRACGCDDLYEVSRGSDLITAFTRKYLTLQKKQPIISSSCPAIIRLIQLRFPELIHHILPIDSPVEVSAYLARQEAMEKHHLKAHEIGVFYFTPCPARIASFIDPVGTKQSHVDMAVPIKSLYILINQHLKSASGKSSTHFYPSGKGIEWARVGGQCKALEIDEYLAVDGIENVIELLEEMEYGKIRNVKFLECQACTNGCIGGSLNVENSYIAKNRIRILGSRYAAFEPGAFPVPAEKFIFTEPIHPLHATKLDKDLSKAIDKLEMVEDTLEGLPGIDCGACGAPSCRAFAEDIVQGYAEREECVVLLKQRCGR</sequence>
<dbReference type="PROSITE" id="PS00198">
    <property type="entry name" value="4FE4S_FER_1"/>
    <property type="match status" value="1"/>
</dbReference>
<evidence type="ECO:0000259" key="5">
    <source>
        <dbReference type="PROSITE" id="PS51379"/>
    </source>
</evidence>
<dbReference type="Gene3D" id="1.10.15.40">
    <property type="entry name" value="Electron transport complex subunit B, putative Fe-S cluster"/>
    <property type="match status" value="1"/>
</dbReference>
<evidence type="ECO:0000259" key="6">
    <source>
        <dbReference type="PROSITE" id="PS51656"/>
    </source>
</evidence>
<feature type="domain" description="4Fe-4S ferredoxin-type" evidence="5">
    <location>
        <begin position="6"/>
        <end position="35"/>
    </location>
</feature>
<dbReference type="PROSITE" id="PS51379">
    <property type="entry name" value="4FE4S_FER_2"/>
    <property type="match status" value="2"/>
</dbReference>
<evidence type="ECO:0000256" key="1">
    <source>
        <dbReference type="ARBA" id="ARBA00022485"/>
    </source>
</evidence>
<dbReference type="GO" id="GO:0046872">
    <property type="term" value="F:metal ion binding"/>
    <property type="evidence" value="ECO:0007669"/>
    <property type="project" value="UniProtKB-KW"/>
</dbReference>
<dbReference type="PANTHER" id="PTHR43560:SF1">
    <property type="entry name" value="ION-TRANSLOCATING OXIDOREDUCTASE COMPLEX SUBUNIT B"/>
    <property type="match status" value="1"/>
</dbReference>
<dbReference type="InterPro" id="IPR004108">
    <property type="entry name" value="Fe_hydrogenase_lsu_C"/>
</dbReference>
<dbReference type="SUPFAM" id="SSF54862">
    <property type="entry name" value="4Fe-4S ferredoxins"/>
    <property type="match status" value="1"/>
</dbReference>
<dbReference type="InterPro" id="IPR009016">
    <property type="entry name" value="Fe_hydrogenase"/>
</dbReference>
<dbReference type="PANTHER" id="PTHR43560">
    <property type="entry name" value="ION-TRANSLOCATING OXIDOREDUCTASE COMPLEX SUBUNIT B"/>
    <property type="match status" value="1"/>
</dbReference>
<dbReference type="Gene3D" id="3.40.950.10">
    <property type="entry name" value="Fe-only Hydrogenase (Larger Subunit), Chain L, domain 3"/>
    <property type="match status" value="1"/>
</dbReference>